<dbReference type="Gene3D" id="2.40.160.10">
    <property type="entry name" value="Porin"/>
    <property type="match status" value="1"/>
</dbReference>
<name>A0A941DN39_9BURK</name>
<accession>A0A941DN39</accession>
<keyword evidence="3" id="KW-1185">Reference proteome</keyword>
<reference evidence="2" key="1">
    <citation type="submission" date="2021-04" db="EMBL/GenBank/DDBJ databases">
        <title>novel species isolated from subtropical streams in China.</title>
        <authorList>
            <person name="Lu H."/>
        </authorList>
    </citation>
    <scope>NUCLEOTIDE SEQUENCE</scope>
    <source>
        <strain evidence="2">LFS511W</strain>
    </source>
</reference>
<keyword evidence="1" id="KW-0732">Signal</keyword>
<dbReference type="RefSeq" id="WP_212686375.1">
    <property type="nucleotide sequence ID" value="NZ_JAGSPN010000001.1"/>
</dbReference>
<dbReference type="EMBL" id="JAGSPN010000001">
    <property type="protein sequence ID" value="MBR7781036.1"/>
    <property type="molecule type" value="Genomic_DNA"/>
</dbReference>
<protein>
    <recommendedName>
        <fullName evidence="4">Porin</fullName>
    </recommendedName>
</protein>
<evidence type="ECO:0008006" key="4">
    <source>
        <dbReference type="Google" id="ProtNLM"/>
    </source>
</evidence>
<organism evidence="2 3">
    <name type="scientific">Undibacterium luofuense</name>
    <dbReference type="NCBI Taxonomy" id="2828733"/>
    <lineage>
        <taxon>Bacteria</taxon>
        <taxon>Pseudomonadati</taxon>
        <taxon>Pseudomonadota</taxon>
        <taxon>Betaproteobacteria</taxon>
        <taxon>Burkholderiales</taxon>
        <taxon>Oxalobacteraceae</taxon>
        <taxon>Undibacterium</taxon>
    </lineage>
</organism>
<gene>
    <name evidence="2" type="ORF">KDM89_02690</name>
</gene>
<comment type="caution">
    <text evidence="2">The sequence shown here is derived from an EMBL/GenBank/DDBJ whole genome shotgun (WGS) entry which is preliminary data.</text>
</comment>
<feature type="chain" id="PRO_5037898072" description="Porin" evidence="1">
    <location>
        <begin position="25"/>
        <end position="403"/>
    </location>
</feature>
<dbReference type="AlphaFoldDB" id="A0A941DN39"/>
<dbReference type="SUPFAM" id="SSF56935">
    <property type="entry name" value="Porins"/>
    <property type="match status" value="1"/>
</dbReference>
<dbReference type="Proteomes" id="UP000680067">
    <property type="component" value="Unassembled WGS sequence"/>
</dbReference>
<sequence length="403" mass="44800">MRSRFFSECGLILLACALNLPAMAQSLPEENTESPLTLNAYGTLGLASTDQAQAGYRPTVSSRNILHDTWSGRLDDRIGVQARYTLSPSLAVVAHVLARRNGGDEVGAEWLWGMLQWTPAPEWAVQAGRFQNTLFLTSDNQAVGYAQPWVRPPVELYNLGGETSNIDGVMLRYHRPLSDWQLGVTAHAGRVTLARPLYRYQNHPNAALALSISNNSWLFRVSTLVAKTDYHAPAAQTVADLITAQNPQAGADYQTGELGWLHYSNAGFRYEQHPWLVQGEFARTNLRRKTLPDQRAWYLTTGYSVGDWMPYISFASLRGISNLDENRVTGNALKAAQALLLGKRNEQQTLSLGVRWDLRPGMALKAQWDQVRVNAGEPGLLQTPLPAGQERVRVLSVVLDWSY</sequence>
<evidence type="ECO:0000256" key="1">
    <source>
        <dbReference type="SAM" id="SignalP"/>
    </source>
</evidence>
<evidence type="ECO:0000313" key="2">
    <source>
        <dbReference type="EMBL" id="MBR7781036.1"/>
    </source>
</evidence>
<feature type="signal peptide" evidence="1">
    <location>
        <begin position="1"/>
        <end position="24"/>
    </location>
</feature>
<dbReference type="InterPro" id="IPR023614">
    <property type="entry name" value="Porin_dom_sf"/>
</dbReference>
<evidence type="ECO:0000313" key="3">
    <source>
        <dbReference type="Proteomes" id="UP000680067"/>
    </source>
</evidence>
<proteinExistence type="predicted"/>